<dbReference type="SUPFAM" id="SSF48452">
    <property type="entry name" value="TPR-like"/>
    <property type="match status" value="1"/>
</dbReference>
<dbReference type="PROSITE" id="PS50005">
    <property type="entry name" value="TPR"/>
    <property type="match status" value="1"/>
</dbReference>
<proteinExistence type="predicted"/>
<reference evidence="3" key="1">
    <citation type="submission" date="2022-10" db="EMBL/GenBank/DDBJ databases">
        <authorList>
            <person name="Kim H.S."/>
            <person name="Kim J.-S."/>
            <person name="Suh M.K."/>
            <person name="Eom M.K."/>
            <person name="Lee J.-S."/>
        </authorList>
    </citation>
    <scope>NUCLEOTIDE SEQUENCE</scope>
    <source>
        <strain evidence="3">LIP-5</strain>
    </source>
</reference>
<dbReference type="AlphaFoldDB" id="A0AAE3INR7"/>
<gene>
    <name evidence="3" type="ORF">OD355_12400</name>
</gene>
<name>A0AAE3INR7_9BACT</name>
<dbReference type="InterPro" id="IPR019734">
    <property type="entry name" value="TPR_rpt"/>
</dbReference>
<feature type="repeat" description="TPR" evidence="1">
    <location>
        <begin position="558"/>
        <end position="591"/>
    </location>
</feature>
<keyword evidence="4" id="KW-1185">Reference proteome</keyword>
<feature type="domain" description="DUF5107" evidence="2">
    <location>
        <begin position="48"/>
        <end position="353"/>
    </location>
</feature>
<keyword evidence="1" id="KW-0802">TPR repeat</keyword>
<comment type="caution">
    <text evidence="3">The sequence shown here is derived from an EMBL/GenBank/DDBJ whole genome shotgun (WGS) entry which is preliminary data.</text>
</comment>
<organism evidence="3 4">
    <name type="scientific">Haoranjiania flava</name>
    <dbReference type="NCBI Taxonomy" id="1856322"/>
    <lineage>
        <taxon>Bacteria</taxon>
        <taxon>Pseudomonadati</taxon>
        <taxon>Bacteroidota</taxon>
        <taxon>Chitinophagia</taxon>
        <taxon>Chitinophagales</taxon>
        <taxon>Chitinophagaceae</taxon>
        <taxon>Haoranjiania</taxon>
    </lineage>
</organism>
<accession>A0AAE3INR7</accession>
<dbReference type="Proteomes" id="UP001209317">
    <property type="component" value="Unassembled WGS sequence"/>
</dbReference>
<dbReference type="InterPro" id="IPR011990">
    <property type="entry name" value="TPR-like_helical_dom_sf"/>
</dbReference>
<dbReference type="Gene3D" id="1.25.40.10">
    <property type="entry name" value="Tetratricopeptide repeat domain"/>
    <property type="match status" value="2"/>
</dbReference>
<evidence type="ECO:0000313" key="3">
    <source>
        <dbReference type="EMBL" id="MCU7695319.1"/>
    </source>
</evidence>
<dbReference type="InterPro" id="IPR033396">
    <property type="entry name" value="DUF5107"/>
</dbReference>
<dbReference type="EMBL" id="JAOTPL010000023">
    <property type="protein sequence ID" value="MCU7695319.1"/>
    <property type="molecule type" value="Genomic_DNA"/>
</dbReference>
<evidence type="ECO:0000256" key="1">
    <source>
        <dbReference type="PROSITE-ProRule" id="PRU00339"/>
    </source>
</evidence>
<evidence type="ECO:0000313" key="4">
    <source>
        <dbReference type="Proteomes" id="UP001209317"/>
    </source>
</evidence>
<dbReference type="Pfam" id="PF17128">
    <property type="entry name" value="DUF5107"/>
    <property type="match status" value="1"/>
</dbReference>
<dbReference type="SMART" id="SM00028">
    <property type="entry name" value="TPR"/>
    <property type="match status" value="3"/>
</dbReference>
<protein>
    <submittedName>
        <fullName evidence="3">DUF5107 domain-containing protein</fullName>
    </submittedName>
</protein>
<evidence type="ECO:0000259" key="2">
    <source>
        <dbReference type="Pfam" id="PF17128"/>
    </source>
</evidence>
<dbReference type="RefSeq" id="WP_263038807.1">
    <property type="nucleotide sequence ID" value="NZ_JAOTPL010000023.1"/>
</dbReference>
<sequence length="1030" mass="118675">MQKIFYGIFLICISGMNIHAQNVATVREIWKTFPTYEFSDPDPVPSFSKLYPYFRFDGFTSKAKDKQWKVVQLENDYLRVEIMPQIGGKVWSAYDKINRQYFIYANNAVKFRDVAMRGPWTSGGIEFNYGVIGHTPNTSTPVDYLIKTGENGSASCVIVSFEMLTRTRWSVEIKLEKDKAYFTTASFWYNATAEEKPYYHWSNAAVSAKKDLELIYPGNAGIGHLGDKIQWPYDSVNNKQISSWKENNYEGSKSFHIVGSGKPYFGAYWKNNDYGMMHFTKRDEKLGRKMFSWALSDQGDIWEELLTDKDGQYVEMQSGRLFNQNSIPSSLTPFKQTTFIPYGADTWIEYWYPFKGTGGVSDANDAGVIFLANDELTISPLCFIKDTLLIQDSLGNVLFKDFAALKPLQTASFRINSNMAALNNITVVVGEKVWRIGTQALQRPLTSPGNFDWNDVYGLYIYARDLAGLRNYSEAELYLNRCLQKDGNYVPALSLMSYLQYRKMNYDTAFYFAKKALSIDTYDAQSNYYYALAAKKKGNTADALDGYQVAALTSEYRSAAYTEMAKLYLKQKDYAHALEYAAKSLINNHHNIDAWQLQFLINRLQNKNNKAVEKNITVLEPLNHFLLFEKYMEHRSENYKEAFVNSITNEFPFQTFLELALWYYHVERVSEAKEVLLLAPVHTEKFYWLAYFNKDNQSGTAYLEKAEASEPGFVFPFREEANDMLAWVIKNSHDWKPAYYASLLHLSKNNKDKAASLLNTIEQQPRFAPFYSVRAALNTDSAVVENDLQLAVKYDEDSWRYTNALTRFYLSKHNYQSALSVIEPFYKKHKENYISGMLYVRTLLRNDQYAAANNVLSSLKILPFEGALEGRRLYEETKLQLALKSLQQKKYTQAINYIREARCWPRSMGVGKPYDNMIDVRAEDFMQGLILHESGKKQAAAQFFEKVATATIALPGDNSLLQVLALYYRGEEKKAETLFDKWKNLQKKDTLIRSAEDFVIKNKDLSRGINYAALNGFFKLISVTEDERLF</sequence>